<evidence type="ECO:0000256" key="4">
    <source>
        <dbReference type="ARBA" id="ARBA00022679"/>
    </source>
</evidence>
<dbReference type="OrthoDB" id="5376140at2759"/>
<reference evidence="12 13" key="1">
    <citation type="journal article" date="2016" name="Mol. Biol. Evol.">
        <title>Comparative Genomics of Early-Diverging Mushroom-Forming Fungi Provides Insights into the Origins of Lignocellulose Decay Capabilities.</title>
        <authorList>
            <person name="Nagy L.G."/>
            <person name="Riley R."/>
            <person name="Tritt A."/>
            <person name="Adam C."/>
            <person name="Daum C."/>
            <person name="Floudas D."/>
            <person name="Sun H."/>
            <person name="Yadav J.S."/>
            <person name="Pangilinan J."/>
            <person name="Larsson K.H."/>
            <person name="Matsuura K."/>
            <person name="Barry K."/>
            <person name="Labutti K."/>
            <person name="Kuo R."/>
            <person name="Ohm R.A."/>
            <person name="Bhattacharya S.S."/>
            <person name="Shirouzu T."/>
            <person name="Yoshinaga Y."/>
            <person name="Martin F.M."/>
            <person name="Grigoriev I.V."/>
            <person name="Hibbett D.S."/>
        </authorList>
    </citation>
    <scope>NUCLEOTIDE SEQUENCE [LARGE SCALE GENOMIC DNA]</scope>
    <source>
        <strain evidence="12 13">CBS 109695</strain>
    </source>
</reference>
<dbReference type="Gene3D" id="2.30.30.490">
    <property type="match status" value="2"/>
</dbReference>
<evidence type="ECO:0000256" key="8">
    <source>
        <dbReference type="PROSITE-ProRule" id="PRU01016"/>
    </source>
</evidence>
<evidence type="ECO:0000256" key="5">
    <source>
        <dbReference type="ARBA" id="ARBA00022691"/>
    </source>
</evidence>
<dbReference type="InterPro" id="IPR043151">
    <property type="entry name" value="BAH_sf"/>
</dbReference>
<evidence type="ECO:0000313" key="12">
    <source>
        <dbReference type="EMBL" id="KZP28885.1"/>
    </source>
</evidence>
<dbReference type="GO" id="GO:0003682">
    <property type="term" value="F:chromatin binding"/>
    <property type="evidence" value="ECO:0007669"/>
    <property type="project" value="InterPro"/>
</dbReference>
<evidence type="ECO:0000256" key="7">
    <source>
        <dbReference type="ARBA" id="ARBA00023242"/>
    </source>
</evidence>
<keyword evidence="3 8" id="KW-0489">Methyltransferase</keyword>
<dbReference type="PROSITE" id="PS51679">
    <property type="entry name" value="SAM_MT_C5"/>
    <property type="match status" value="1"/>
</dbReference>
<comment type="similarity">
    <text evidence="8 9">Belongs to the class I-like SAM-binding methyltransferase superfamily. C5-methyltransferase family.</text>
</comment>
<dbReference type="Pfam" id="PF00145">
    <property type="entry name" value="DNA_methylase"/>
    <property type="match status" value="1"/>
</dbReference>
<dbReference type="PROSITE" id="PS51038">
    <property type="entry name" value="BAH"/>
    <property type="match status" value="1"/>
</dbReference>
<dbReference type="EC" id="2.1.1.37" evidence="2"/>
<dbReference type="PANTHER" id="PTHR10629">
    <property type="entry name" value="CYTOSINE-SPECIFIC METHYLTRANSFERASE"/>
    <property type="match status" value="1"/>
</dbReference>
<dbReference type="PROSITE" id="PS00095">
    <property type="entry name" value="C5_MTASE_2"/>
    <property type="match status" value="1"/>
</dbReference>
<dbReference type="Pfam" id="PF01426">
    <property type="entry name" value="BAH"/>
    <property type="match status" value="1"/>
</dbReference>
<proteinExistence type="inferred from homology"/>
<dbReference type="InterPro" id="IPR001025">
    <property type="entry name" value="BAH_dom"/>
</dbReference>
<dbReference type="AlphaFoldDB" id="A0A166S0S2"/>
<dbReference type="Gene3D" id="3.40.50.150">
    <property type="entry name" value="Vaccinia Virus protein VP39"/>
    <property type="match status" value="2"/>
</dbReference>
<keyword evidence="4 8" id="KW-0808">Transferase</keyword>
<dbReference type="NCBIfam" id="TIGR00675">
    <property type="entry name" value="dcm"/>
    <property type="match status" value="1"/>
</dbReference>
<feature type="region of interest" description="Disordered" evidence="10">
    <location>
        <begin position="1"/>
        <end position="21"/>
    </location>
</feature>
<keyword evidence="13" id="KW-1185">Reference proteome</keyword>
<keyword evidence="7" id="KW-0539">Nucleus</keyword>
<dbReference type="EMBL" id="KV417501">
    <property type="protein sequence ID" value="KZP28885.1"/>
    <property type="molecule type" value="Genomic_DNA"/>
</dbReference>
<gene>
    <name evidence="12" type="ORF">FIBSPDRAFT_816707</name>
</gene>
<comment type="subcellular location">
    <subcellularLocation>
        <location evidence="1">Nucleus</location>
    </subcellularLocation>
</comment>
<dbReference type="InterPro" id="IPR001525">
    <property type="entry name" value="C5_MeTfrase"/>
</dbReference>
<name>A0A166S0S2_9AGAM</name>
<organism evidence="12 13">
    <name type="scientific">Athelia psychrophila</name>
    <dbReference type="NCBI Taxonomy" id="1759441"/>
    <lineage>
        <taxon>Eukaryota</taxon>
        <taxon>Fungi</taxon>
        <taxon>Dikarya</taxon>
        <taxon>Basidiomycota</taxon>
        <taxon>Agaricomycotina</taxon>
        <taxon>Agaricomycetes</taxon>
        <taxon>Agaricomycetidae</taxon>
        <taxon>Atheliales</taxon>
        <taxon>Atheliaceae</taxon>
        <taxon>Athelia</taxon>
    </lineage>
</organism>
<dbReference type="GO" id="GO:0003677">
    <property type="term" value="F:DNA binding"/>
    <property type="evidence" value="ECO:0007669"/>
    <property type="project" value="UniProtKB-KW"/>
</dbReference>
<dbReference type="Gene3D" id="3.90.120.10">
    <property type="entry name" value="DNA Methylase, subunit A, domain 2"/>
    <property type="match status" value="2"/>
</dbReference>
<sequence length="927" mass="103515">MEDNDNLNAEERRLPNKRRARAGAPRIKNLDVAVLRKEAQVPTHVTPLIYQYSQGYFSEDVVIIGPEMAPRDPGPSPEDVRKCIWKLMQRHSCQRKVRLGGVIGSSPYLTYIKIDDVVYRVGDCVAILAGPDGKKPAASTYNHSHEIPEGSILADFFWFAKIIHIYADSEDLIIHVQWFAASSQTTMGEISDPQELFIIDLCGDLESVDDILGTFTVHDSLSKVRHDALDEFYCHFEPTLGAYKDIKTAIVDPDDPASHCPVCPAVAARELQEAPRRVGSGGIAWRGTVYHRHDFVKIKNKTKDGPCRLGQIKSIKMSKGGVTVRVKLLGRVAVLSVLPSGRERDERELYLTDEEGQVSLGDIVSACHVLHPDAVEDLQLWLSRSPNHFYARYHFPSLNPRLWKEREAISQHSGGIEQCQDCSSDQTAKLELEDIFDTSKRRPLRTFDPFAGVGAFGRGLEEAGSLHVTHSVEISPSASETLRINSPNTTVYNQDSNKMLEYAIKAYDGHDSELCSILDGKSALPAPPAPGKIDCIVAGFPCQPHSGMNMFKKANDRKGNLILNLLSWVDFLKPDYCIFENVRGFLSFKLNATQADQHRTEGGIEKGGLKFLMRVMVGLGYQVRCALLDAGRYGAPQGRVRFFMTAAKRGLTLPEFPQPTHEFPGDSLQIPLEDGAIKPINTEPGVASMPFVTIEDAIGDLPLFDWESSKRAITFAAEEEDIRVSADIPVVKCDNNRPSSGLVGPAEYRHNRPLTTFQKRCRVNEDSIQDLQHFTRTYPEATVERVVSIPLKPGADYRSLRPELWDWQTSNPASAVARKGFRHGLYGRLDKDSYFPTTVCNMTPTAKQSRVLHPYCKRVVTVRELARSQGFPDDFRFYAMDGNVTTMQKQIGNAVPILLGYALGLELRAALFKDWQKKREGFDITGN</sequence>
<evidence type="ECO:0000259" key="11">
    <source>
        <dbReference type="PROSITE" id="PS51038"/>
    </source>
</evidence>
<evidence type="ECO:0000256" key="1">
    <source>
        <dbReference type="ARBA" id="ARBA00004123"/>
    </source>
</evidence>
<dbReference type="InterPro" id="IPR031303">
    <property type="entry name" value="C5_meth_CS"/>
</dbReference>
<dbReference type="PANTHER" id="PTHR10629:SF52">
    <property type="entry name" value="DNA (CYTOSINE-5)-METHYLTRANSFERASE 1"/>
    <property type="match status" value="1"/>
</dbReference>
<protein>
    <recommendedName>
        <fullName evidence="2">DNA (cytosine-5-)-methyltransferase</fullName>
        <ecNumber evidence="2">2.1.1.37</ecNumber>
    </recommendedName>
</protein>
<feature type="domain" description="BAH" evidence="11">
    <location>
        <begin position="288"/>
        <end position="406"/>
    </location>
</feature>
<feature type="active site" evidence="8">
    <location>
        <position position="542"/>
    </location>
</feature>
<evidence type="ECO:0000256" key="6">
    <source>
        <dbReference type="ARBA" id="ARBA00023125"/>
    </source>
</evidence>
<dbReference type="STRING" id="436010.A0A166S0S2"/>
<accession>A0A166S0S2</accession>
<dbReference type="GO" id="GO:0003886">
    <property type="term" value="F:DNA (cytosine-5-)-methyltransferase activity"/>
    <property type="evidence" value="ECO:0007669"/>
    <property type="project" value="UniProtKB-EC"/>
</dbReference>
<evidence type="ECO:0000256" key="10">
    <source>
        <dbReference type="SAM" id="MobiDB-lite"/>
    </source>
</evidence>
<evidence type="ECO:0000256" key="2">
    <source>
        <dbReference type="ARBA" id="ARBA00011975"/>
    </source>
</evidence>
<dbReference type="GO" id="GO:0044027">
    <property type="term" value="P:negative regulation of gene expression via chromosomal CpG island methylation"/>
    <property type="evidence" value="ECO:0007669"/>
    <property type="project" value="TreeGrafter"/>
</dbReference>
<evidence type="ECO:0000256" key="3">
    <source>
        <dbReference type="ARBA" id="ARBA00022603"/>
    </source>
</evidence>
<dbReference type="Proteomes" id="UP000076532">
    <property type="component" value="Unassembled WGS sequence"/>
</dbReference>
<keyword evidence="5 8" id="KW-0949">S-adenosyl-L-methionine</keyword>
<dbReference type="GO" id="GO:0032259">
    <property type="term" value="P:methylation"/>
    <property type="evidence" value="ECO:0007669"/>
    <property type="project" value="UniProtKB-KW"/>
</dbReference>
<keyword evidence="6" id="KW-0238">DNA-binding</keyword>
<dbReference type="GO" id="GO:0005634">
    <property type="term" value="C:nucleus"/>
    <property type="evidence" value="ECO:0007669"/>
    <property type="project" value="UniProtKB-SubCell"/>
</dbReference>
<evidence type="ECO:0000313" key="13">
    <source>
        <dbReference type="Proteomes" id="UP000076532"/>
    </source>
</evidence>
<dbReference type="InterPro" id="IPR029063">
    <property type="entry name" value="SAM-dependent_MTases_sf"/>
</dbReference>
<dbReference type="SUPFAM" id="SSF53335">
    <property type="entry name" value="S-adenosyl-L-methionine-dependent methyltransferases"/>
    <property type="match status" value="1"/>
</dbReference>
<dbReference type="InterPro" id="IPR050390">
    <property type="entry name" value="C5-Methyltransferase"/>
</dbReference>
<evidence type="ECO:0000256" key="9">
    <source>
        <dbReference type="RuleBase" id="RU000416"/>
    </source>
</evidence>
<dbReference type="PRINTS" id="PR00105">
    <property type="entry name" value="C5METTRFRASE"/>
</dbReference>